<dbReference type="InterPro" id="IPR020843">
    <property type="entry name" value="ER"/>
</dbReference>
<keyword evidence="3" id="KW-0560">Oxidoreductase</keyword>
<organism evidence="5 6">
    <name type="scientific">Polyplosphaeria fusca</name>
    <dbReference type="NCBI Taxonomy" id="682080"/>
    <lineage>
        <taxon>Eukaryota</taxon>
        <taxon>Fungi</taxon>
        <taxon>Dikarya</taxon>
        <taxon>Ascomycota</taxon>
        <taxon>Pezizomycotina</taxon>
        <taxon>Dothideomycetes</taxon>
        <taxon>Pleosporomycetidae</taxon>
        <taxon>Pleosporales</taxon>
        <taxon>Tetraplosphaeriaceae</taxon>
        <taxon>Polyplosphaeria</taxon>
    </lineage>
</organism>
<reference evidence="5" key="1">
    <citation type="journal article" date="2020" name="Stud. Mycol.">
        <title>101 Dothideomycetes genomes: a test case for predicting lifestyles and emergence of pathogens.</title>
        <authorList>
            <person name="Haridas S."/>
            <person name="Albert R."/>
            <person name="Binder M."/>
            <person name="Bloem J."/>
            <person name="Labutti K."/>
            <person name="Salamov A."/>
            <person name="Andreopoulos B."/>
            <person name="Baker S."/>
            <person name="Barry K."/>
            <person name="Bills G."/>
            <person name="Bluhm B."/>
            <person name="Cannon C."/>
            <person name="Castanera R."/>
            <person name="Culley D."/>
            <person name="Daum C."/>
            <person name="Ezra D."/>
            <person name="Gonzalez J."/>
            <person name="Henrissat B."/>
            <person name="Kuo A."/>
            <person name="Liang C."/>
            <person name="Lipzen A."/>
            <person name="Lutzoni F."/>
            <person name="Magnuson J."/>
            <person name="Mondo S."/>
            <person name="Nolan M."/>
            <person name="Ohm R."/>
            <person name="Pangilinan J."/>
            <person name="Park H.-J."/>
            <person name="Ramirez L."/>
            <person name="Alfaro M."/>
            <person name="Sun H."/>
            <person name="Tritt A."/>
            <person name="Yoshinaga Y."/>
            <person name="Zwiers L.-H."/>
            <person name="Turgeon B."/>
            <person name="Goodwin S."/>
            <person name="Spatafora J."/>
            <person name="Crous P."/>
            <person name="Grigoriev I."/>
        </authorList>
    </citation>
    <scope>NUCLEOTIDE SEQUENCE</scope>
    <source>
        <strain evidence="5">CBS 125425</strain>
    </source>
</reference>
<dbReference type="InterPro" id="IPR011032">
    <property type="entry name" value="GroES-like_sf"/>
</dbReference>
<evidence type="ECO:0000313" key="6">
    <source>
        <dbReference type="Proteomes" id="UP000799444"/>
    </source>
</evidence>
<evidence type="ECO:0000256" key="1">
    <source>
        <dbReference type="ARBA" id="ARBA00008072"/>
    </source>
</evidence>
<dbReference type="SUPFAM" id="SSF50129">
    <property type="entry name" value="GroES-like"/>
    <property type="match status" value="1"/>
</dbReference>
<dbReference type="Gene3D" id="3.40.50.720">
    <property type="entry name" value="NAD(P)-binding Rossmann-like Domain"/>
    <property type="match status" value="1"/>
</dbReference>
<comment type="caution">
    <text evidence="5">The sequence shown here is derived from an EMBL/GenBank/DDBJ whole genome shotgun (WGS) entry which is preliminary data.</text>
</comment>
<evidence type="ECO:0000256" key="3">
    <source>
        <dbReference type="ARBA" id="ARBA00023002"/>
    </source>
</evidence>
<dbReference type="SMART" id="SM00829">
    <property type="entry name" value="PKS_ER"/>
    <property type="match status" value="1"/>
</dbReference>
<dbReference type="Pfam" id="PF08240">
    <property type="entry name" value="ADH_N"/>
    <property type="match status" value="1"/>
</dbReference>
<dbReference type="Proteomes" id="UP000799444">
    <property type="component" value="Unassembled WGS sequence"/>
</dbReference>
<name>A0A9P4RCR5_9PLEO</name>
<dbReference type="CDD" id="cd08249">
    <property type="entry name" value="enoyl_reductase_like"/>
    <property type="match status" value="1"/>
</dbReference>
<evidence type="ECO:0000313" key="5">
    <source>
        <dbReference type="EMBL" id="KAF2741236.1"/>
    </source>
</evidence>
<keyword evidence="6" id="KW-1185">Reference proteome</keyword>
<sequence length="321" mass="33808">MGDLLLEWIKYPFILGSDVSGEVVEIGSGISRFKVGDRVLGHAVGPDKRSNRAREGGFQEYVVLRENLMSAIPDSLSYEKACVLPLAVSTAASGMFMKDYLGLQHPTPKTKKDSTGEVLLVWGGSTSVGSGAIQLAVGAGYQVITTASPKNFDYVESLGASQAFDYRGPTAIADITTALKGKKCAGAIAIGEGSLEACIPIISASQGRKFIAQASLPAPPGGPPQGLGFMAFVAKFLWFNVSTTVQCWIRGVGKKFIWGSDLMANEVGAAIYENYLPEALAAGLFVAAPKPRIVGHGLEHVQDALDTIVKGVSAEKLVVTI</sequence>
<dbReference type="OrthoDB" id="10257049at2759"/>
<dbReference type="PANTHER" id="PTHR45348:SF2">
    <property type="entry name" value="ZINC-TYPE ALCOHOL DEHYDROGENASE-LIKE PROTEIN C2E1P3.01"/>
    <property type="match status" value="1"/>
</dbReference>
<comment type="subunit">
    <text evidence="2">Monomer.</text>
</comment>
<dbReference type="InterPro" id="IPR047122">
    <property type="entry name" value="Trans-enoyl_RdTase-like"/>
</dbReference>
<gene>
    <name evidence="5" type="ORF">EJ04DRAFT_507084</name>
</gene>
<accession>A0A9P4RCR5</accession>
<dbReference type="AlphaFoldDB" id="A0A9P4RCR5"/>
<dbReference type="InterPro" id="IPR013154">
    <property type="entry name" value="ADH-like_N"/>
</dbReference>
<dbReference type="GO" id="GO:0016651">
    <property type="term" value="F:oxidoreductase activity, acting on NAD(P)H"/>
    <property type="evidence" value="ECO:0007669"/>
    <property type="project" value="InterPro"/>
</dbReference>
<evidence type="ECO:0000256" key="2">
    <source>
        <dbReference type="ARBA" id="ARBA00011245"/>
    </source>
</evidence>
<evidence type="ECO:0000259" key="4">
    <source>
        <dbReference type="SMART" id="SM00829"/>
    </source>
</evidence>
<dbReference type="PANTHER" id="PTHR45348">
    <property type="entry name" value="HYPOTHETICAL OXIDOREDUCTASE (EUROFUNG)"/>
    <property type="match status" value="1"/>
</dbReference>
<protein>
    <submittedName>
        <fullName evidence="5">Zinc-binding oxidoreductase CipB</fullName>
    </submittedName>
</protein>
<feature type="domain" description="Enoyl reductase (ER)" evidence="4">
    <location>
        <begin position="2"/>
        <end position="319"/>
    </location>
</feature>
<dbReference type="SUPFAM" id="SSF51735">
    <property type="entry name" value="NAD(P)-binding Rossmann-fold domains"/>
    <property type="match status" value="1"/>
</dbReference>
<proteinExistence type="inferred from homology"/>
<dbReference type="InterPro" id="IPR036291">
    <property type="entry name" value="NAD(P)-bd_dom_sf"/>
</dbReference>
<comment type="similarity">
    <text evidence="1">Belongs to the zinc-containing alcohol dehydrogenase family.</text>
</comment>
<dbReference type="Gene3D" id="3.90.180.10">
    <property type="entry name" value="Medium-chain alcohol dehydrogenases, catalytic domain"/>
    <property type="match status" value="1"/>
</dbReference>
<dbReference type="EMBL" id="ML996097">
    <property type="protein sequence ID" value="KAF2741236.1"/>
    <property type="molecule type" value="Genomic_DNA"/>
</dbReference>